<evidence type="ECO:0000313" key="2">
    <source>
        <dbReference type="EMBL" id="NYH93219.1"/>
    </source>
</evidence>
<dbReference type="RefSeq" id="WP_179790775.1">
    <property type="nucleotide sequence ID" value="NZ_BAAARR010000036.1"/>
</dbReference>
<evidence type="ECO:0000256" key="1">
    <source>
        <dbReference type="SAM" id="MobiDB-lite"/>
    </source>
</evidence>
<dbReference type="Proteomes" id="UP000579605">
    <property type="component" value="Unassembled WGS sequence"/>
</dbReference>
<dbReference type="EMBL" id="JACBZH010000001">
    <property type="protein sequence ID" value="NYH93219.1"/>
    <property type="molecule type" value="Genomic_DNA"/>
</dbReference>
<evidence type="ECO:0000313" key="3">
    <source>
        <dbReference type="Proteomes" id="UP000579605"/>
    </source>
</evidence>
<comment type="caution">
    <text evidence="2">The sequence shown here is derived from an EMBL/GenBank/DDBJ whole genome shotgun (WGS) entry which is preliminary data.</text>
</comment>
<feature type="region of interest" description="Disordered" evidence="1">
    <location>
        <begin position="25"/>
        <end position="186"/>
    </location>
</feature>
<organism evidence="2 3">
    <name type="scientific">Actinopolymorpha rutila</name>
    <dbReference type="NCBI Taxonomy" id="446787"/>
    <lineage>
        <taxon>Bacteria</taxon>
        <taxon>Bacillati</taxon>
        <taxon>Actinomycetota</taxon>
        <taxon>Actinomycetes</taxon>
        <taxon>Propionibacteriales</taxon>
        <taxon>Actinopolymorphaceae</taxon>
        <taxon>Actinopolymorpha</taxon>
    </lineage>
</organism>
<proteinExistence type="predicted"/>
<name>A0A852ZV72_9ACTN</name>
<keyword evidence="3" id="KW-1185">Reference proteome</keyword>
<protein>
    <submittedName>
        <fullName evidence="2">Cobalamin biosynthesis protein CobT</fullName>
    </submittedName>
</protein>
<accession>A0A852ZV72</accession>
<gene>
    <name evidence="2" type="ORF">F4554_005857</name>
</gene>
<feature type="compositionally biased region" description="Polar residues" evidence="1">
    <location>
        <begin position="32"/>
        <end position="41"/>
    </location>
</feature>
<dbReference type="AlphaFoldDB" id="A0A852ZV72"/>
<sequence>MKSTGDSRTLSQLRADVAAALLTGTADITDCSAPTTTGSQADQTPGETEQDQTEQDQAAKEQAEQGETGQCDAEGSAPHGQGETERTDTQSEQVPDEQAQGEPQKASGVQGHCAVHRFPDHDRHSADCDCGDCAPAGTGNTTPHYAPATALPRTTPPPSATQLRRTQPPDFQLQGRSRSRTDGPMR</sequence>
<reference evidence="2 3" key="1">
    <citation type="submission" date="2020-07" db="EMBL/GenBank/DDBJ databases">
        <title>Sequencing the genomes of 1000 actinobacteria strains.</title>
        <authorList>
            <person name="Klenk H.-P."/>
        </authorList>
    </citation>
    <scope>NUCLEOTIDE SEQUENCE [LARGE SCALE GENOMIC DNA]</scope>
    <source>
        <strain evidence="2 3">DSM 18448</strain>
    </source>
</reference>
<feature type="compositionally biased region" description="Basic and acidic residues" evidence="1">
    <location>
        <begin position="117"/>
        <end position="127"/>
    </location>
</feature>